<proteinExistence type="predicted"/>
<gene>
    <name evidence="1" type="ORF">CSKR_100448</name>
</gene>
<organism evidence="1 2">
    <name type="scientific">Clonorchis sinensis</name>
    <name type="common">Chinese liver fluke</name>
    <dbReference type="NCBI Taxonomy" id="79923"/>
    <lineage>
        <taxon>Eukaryota</taxon>
        <taxon>Metazoa</taxon>
        <taxon>Spiralia</taxon>
        <taxon>Lophotrochozoa</taxon>
        <taxon>Platyhelminthes</taxon>
        <taxon>Trematoda</taxon>
        <taxon>Digenea</taxon>
        <taxon>Opisthorchiida</taxon>
        <taxon>Opisthorchiata</taxon>
        <taxon>Opisthorchiidae</taxon>
        <taxon>Clonorchis</taxon>
    </lineage>
</organism>
<keyword evidence="2" id="KW-1185">Reference proteome</keyword>
<sequence>MSPPPPSSPCRSSEYGVTCGGANRSTTISGYELTSPEREFTDRKVRGTNPTSVSRLLPSRLGQPGTISALMLPSGVMAARHRKDVRAERLFIIGLRSEVEKTSKRILVRSSDDEQFDLSTAGLKSHWSAHTTSANVVENSSYDQFGSSWGSSGRRSPRVSVKLMFYLNPNWTDFDKYTHSQTNLVLHTQHVSQPAQISVLGTFFNGGPHCTTENWLSNCLVTDSPTQTHTSYGSETTIVEHLKTSQRKLFTRLLKILRQPTTGFALLGVHQVGAVPEFPSTLRLFT</sequence>
<dbReference type="AlphaFoldDB" id="A0A3R7JX68"/>
<name>A0A3R7JX68_CLOSI</name>
<dbReference type="InParanoid" id="A0A3R7JX68"/>
<dbReference type="EMBL" id="NIRI02000042">
    <property type="protein sequence ID" value="KAG5452611.1"/>
    <property type="molecule type" value="Genomic_DNA"/>
</dbReference>
<reference evidence="1 2" key="1">
    <citation type="journal article" date="2018" name="Biotechnol. Adv.">
        <title>Improved genomic resources and new bioinformatic workflow for the carcinogenic parasite Clonorchis sinensis: Biotechnological implications.</title>
        <authorList>
            <person name="Wang D."/>
            <person name="Korhonen P.K."/>
            <person name="Gasser R.B."/>
            <person name="Young N.D."/>
        </authorList>
    </citation>
    <scope>NUCLEOTIDE SEQUENCE [LARGE SCALE GENOMIC DNA]</scope>
    <source>
        <strain evidence="1">Cs-k2</strain>
    </source>
</reference>
<evidence type="ECO:0000313" key="2">
    <source>
        <dbReference type="Proteomes" id="UP000286415"/>
    </source>
</evidence>
<comment type="caution">
    <text evidence="1">The sequence shown here is derived from an EMBL/GenBank/DDBJ whole genome shotgun (WGS) entry which is preliminary data.</text>
</comment>
<protein>
    <submittedName>
        <fullName evidence="1">Uncharacterized protein</fullName>
    </submittedName>
</protein>
<evidence type="ECO:0000313" key="1">
    <source>
        <dbReference type="EMBL" id="KAG5452611.1"/>
    </source>
</evidence>
<accession>A0A3R7JX68</accession>
<dbReference type="OrthoDB" id="6228811at2759"/>
<dbReference type="Proteomes" id="UP000286415">
    <property type="component" value="Unassembled WGS sequence"/>
</dbReference>
<reference evidence="1 2" key="2">
    <citation type="journal article" date="2021" name="Genomics">
        <title>High-quality reference genome for Clonorchis sinensis.</title>
        <authorList>
            <person name="Young N.D."/>
            <person name="Stroehlein A.J."/>
            <person name="Kinkar L."/>
            <person name="Wang T."/>
            <person name="Sohn W.M."/>
            <person name="Chang B.C.H."/>
            <person name="Kaur P."/>
            <person name="Weisz D."/>
            <person name="Dudchenko O."/>
            <person name="Aiden E.L."/>
            <person name="Korhonen P.K."/>
            <person name="Gasser R.B."/>
        </authorList>
    </citation>
    <scope>NUCLEOTIDE SEQUENCE [LARGE SCALE GENOMIC DNA]</scope>
    <source>
        <strain evidence="1">Cs-k2</strain>
    </source>
</reference>